<name>A0A7C4NL16_9CREN</name>
<dbReference type="AlphaFoldDB" id="A0A7C4NL16"/>
<dbReference type="EMBL" id="DTBD01000047">
    <property type="protein sequence ID" value="HGQ64665.1"/>
    <property type="molecule type" value="Genomic_DNA"/>
</dbReference>
<gene>
    <name evidence="3" type="ORF">ENU08_05415</name>
    <name evidence="2" type="ORF">ENU41_01275</name>
</gene>
<sequence>MNRTLLIVVATVIILGIVGYTTYSFFFKPQEVKVTTDESKGLKPVNLTIMTAWSQWARDDFKRYFFAESGMPRAGIFESPAAMIWNITDIVYVFSNNLNEWVKAGTEGSVNGFMGGPRYNFTLACIYGAFRPIEDPVILEVAKQIPDPLKGYTAEGKLCWVTMYYNIFGWLVNKNYAERNNLPIPESWDDLIKPEYVIPAMMNGIAVFASTPVTDRGNMENAVTVMLSKYGWEKGWTIIATVFSGIASVEPNVRSARDSVLLLDKALLTYLEFPECYRAYSLDPQKVIIVFPKNGTGLWLSGIAIAKGASNEGVEGMYRLIRWWLTDAQDRMLLNRSGWLHMPVLGLNNPSPRMEFKRKADPHLYLPPIDLEVKLGNASDVIFLYADLLIENATIRSMIKEYLNKISQLYSQKEIGTDEYYNYIYQLGKPVEFIDPLTGEKTQLTLDKAVELGLALQRGNVNEYVLKQTLGNALIEKMKGLLNLFST</sequence>
<dbReference type="PANTHER" id="PTHR30006:SF24">
    <property type="entry name" value="SLL0237 PROTEIN"/>
    <property type="match status" value="1"/>
</dbReference>
<keyword evidence="1" id="KW-0732">Signal</keyword>
<reference evidence="3" key="1">
    <citation type="journal article" date="2020" name="mSystems">
        <title>Genome- and Community-Level Interaction Insights into Carbon Utilization and Element Cycling Functions of Hydrothermarchaeota in Hydrothermal Sediment.</title>
        <authorList>
            <person name="Zhou Z."/>
            <person name="Liu Y."/>
            <person name="Xu W."/>
            <person name="Pan J."/>
            <person name="Luo Z.H."/>
            <person name="Li M."/>
        </authorList>
    </citation>
    <scope>NUCLEOTIDE SEQUENCE [LARGE SCALE GENOMIC DNA]</scope>
    <source>
        <strain evidence="3">SpSt-637</strain>
        <strain evidence="2">SpSt-667</strain>
    </source>
</reference>
<accession>A0A7C4NL16</accession>
<protein>
    <submittedName>
        <fullName evidence="3">ABC transporter substrate-binding protein</fullName>
    </submittedName>
</protein>
<proteinExistence type="predicted"/>
<comment type="caution">
    <text evidence="3">The sequence shown here is derived from an EMBL/GenBank/DDBJ whole genome shotgun (WGS) entry which is preliminary data.</text>
</comment>
<dbReference type="PANTHER" id="PTHR30006">
    <property type="entry name" value="THIAMINE-BINDING PERIPLASMIC PROTEIN-RELATED"/>
    <property type="match status" value="1"/>
</dbReference>
<dbReference type="Pfam" id="PF13343">
    <property type="entry name" value="SBP_bac_6"/>
    <property type="match status" value="1"/>
</dbReference>
<dbReference type="SUPFAM" id="SSF53850">
    <property type="entry name" value="Periplasmic binding protein-like II"/>
    <property type="match status" value="1"/>
</dbReference>
<evidence type="ECO:0000313" key="3">
    <source>
        <dbReference type="EMBL" id="HGQ64665.1"/>
    </source>
</evidence>
<dbReference type="EMBL" id="DTCK01000009">
    <property type="protein sequence ID" value="HGQ35296.1"/>
    <property type="molecule type" value="Genomic_DNA"/>
</dbReference>
<dbReference type="Gene3D" id="3.40.190.10">
    <property type="entry name" value="Periplasmic binding protein-like II"/>
    <property type="match status" value="2"/>
</dbReference>
<evidence type="ECO:0000256" key="1">
    <source>
        <dbReference type="ARBA" id="ARBA00022729"/>
    </source>
</evidence>
<organism evidence="3">
    <name type="scientific">Ignisphaera aggregans</name>
    <dbReference type="NCBI Taxonomy" id="334771"/>
    <lineage>
        <taxon>Archaea</taxon>
        <taxon>Thermoproteota</taxon>
        <taxon>Thermoprotei</taxon>
        <taxon>Desulfurococcales</taxon>
        <taxon>Desulfurococcaceae</taxon>
        <taxon>Ignisphaera</taxon>
    </lineage>
</organism>
<evidence type="ECO:0000313" key="2">
    <source>
        <dbReference type="EMBL" id="HGQ35296.1"/>
    </source>
</evidence>